<feature type="compositionally biased region" description="Basic and acidic residues" evidence="1">
    <location>
        <begin position="1"/>
        <end position="18"/>
    </location>
</feature>
<dbReference type="InterPro" id="IPR043736">
    <property type="entry name" value="DUF5681"/>
</dbReference>
<evidence type="ECO:0000313" key="4">
    <source>
        <dbReference type="Proteomes" id="UP000599383"/>
    </source>
</evidence>
<protein>
    <recommendedName>
        <fullName evidence="2">DUF5681 domain-containing protein</fullName>
    </recommendedName>
</protein>
<dbReference type="RefSeq" id="WP_171116883.1">
    <property type="nucleotide sequence ID" value="NZ_WVQY01000006.1"/>
</dbReference>
<evidence type="ECO:0000313" key="3">
    <source>
        <dbReference type="EMBL" id="NOD31809.1"/>
    </source>
</evidence>
<accession>A0ABX1WEV6</accession>
<evidence type="ECO:0000259" key="2">
    <source>
        <dbReference type="Pfam" id="PF18932"/>
    </source>
</evidence>
<dbReference type="Proteomes" id="UP000599383">
    <property type="component" value="Unassembled WGS sequence"/>
</dbReference>
<reference evidence="3 4" key="1">
    <citation type="submission" date="2019-12" db="EMBL/GenBank/DDBJ databases">
        <title>Ruegeria JWLKs population differentiation of coral mucus and skeleton niches.</title>
        <authorList>
            <person name="Luo D."/>
        </authorList>
    </citation>
    <scope>NUCLEOTIDE SEQUENCE [LARGE SCALE GENOMIC DNA]</scope>
    <source>
        <strain evidence="3 4">HKCCD6238</strain>
    </source>
</reference>
<dbReference type="Pfam" id="PF18932">
    <property type="entry name" value="DUF5681"/>
    <property type="match status" value="1"/>
</dbReference>
<feature type="region of interest" description="Disordered" evidence="1">
    <location>
        <begin position="1"/>
        <end position="35"/>
    </location>
</feature>
<sequence>MTDEPDRKNGTNTDERNPDGTFATGNPGKPRGTRNRVTRAVEELLEGQSEAITQKAVELALEGDSTALRLCLERIAPTRKDAPVNFDLPPIKSASDASEAAQAVLQAVSQGDVTPLEGATVMGLIEQYRRVLETTELEKRIAALEASK</sequence>
<organism evidence="3 4">
    <name type="scientific">Ruegeria atlantica</name>
    <dbReference type="NCBI Taxonomy" id="81569"/>
    <lineage>
        <taxon>Bacteria</taxon>
        <taxon>Pseudomonadati</taxon>
        <taxon>Pseudomonadota</taxon>
        <taxon>Alphaproteobacteria</taxon>
        <taxon>Rhodobacterales</taxon>
        <taxon>Roseobacteraceae</taxon>
        <taxon>Ruegeria</taxon>
    </lineage>
</organism>
<feature type="domain" description="DUF5681" evidence="2">
    <location>
        <begin position="24"/>
        <end position="78"/>
    </location>
</feature>
<name>A0ABX1WEV6_9RHOB</name>
<dbReference type="EMBL" id="WVQY01000006">
    <property type="protein sequence ID" value="NOD31809.1"/>
    <property type="molecule type" value="Genomic_DNA"/>
</dbReference>
<proteinExistence type="predicted"/>
<keyword evidence="4" id="KW-1185">Reference proteome</keyword>
<gene>
    <name evidence="3" type="ORF">GS617_16170</name>
</gene>
<evidence type="ECO:0000256" key="1">
    <source>
        <dbReference type="SAM" id="MobiDB-lite"/>
    </source>
</evidence>
<comment type="caution">
    <text evidence="3">The sequence shown here is derived from an EMBL/GenBank/DDBJ whole genome shotgun (WGS) entry which is preliminary data.</text>
</comment>